<dbReference type="InterPro" id="IPR036864">
    <property type="entry name" value="Zn2-C6_fun-type_DNA-bd_sf"/>
</dbReference>
<keyword evidence="4" id="KW-0804">Transcription</keyword>
<keyword evidence="9" id="KW-1185">Reference proteome</keyword>
<keyword evidence="5" id="KW-0539">Nucleus</keyword>
<dbReference type="InterPro" id="IPR051711">
    <property type="entry name" value="Stress_Response_Reg"/>
</dbReference>
<gene>
    <name evidence="8" type="ORF">MKK02DRAFT_17098</name>
</gene>
<dbReference type="GO" id="GO:0005634">
    <property type="term" value="C:nucleus"/>
    <property type="evidence" value="ECO:0007669"/>
    <property type="project" value="UniProtKB-SubCell"/>
</dbReference>
<dbReference type="PANTHER" id="PTHR47540">
    <property type="entry name" value="THIAMINE REPRESSIBLE GENES REGULATORY PROTEIN THI5"/>
    <property type="match status" value="1"/>
</dbReference>
<evidence type="ECO:0000256" key="1">
    <source>
        <dbReference type="ARBA" id="ARBA00004123"/>
    </source>
</evidence>
<dbReference type="AlphaFoldDB" id="A0AA38H4W7"/>
<dbReference type="SUPFAM" id="SSF57701">
    <property type="entry name" value="Zn2/Cys6 DNA-binding domain"/>
    <property type="match status" value="1"/>
</dbReference>
<feature type="compositionally biased region" description="Basic and acidic residues" evidence="6">
    <location>
        <begin position="303"/>
        <end position="312"/>
    </location>
</feature>
<reference evidence="8" key="1">
    <citation type="journal article" date="2022" name="G3 (Bethesda)">
        <title>High quality genome of the basidiomycete yeast Dioszegia hungarica PDD-24b-2 isolated from cloud water.</title>
        <authorList>
            <person name="Jarrige D."/>
            <person name="Haridas S."/>
            <person name="Bleykasten-Grosshans C."/>
            <person name="Joly M."/>
            <person name="Nadalig T."/>
            <person name="Sancelme M."/>
            <person name="Vuilleumier S."/>
            <person name="Grigoriev I.V."/>
            <person name="Amato P."/>
            <person name="Bringel F."/>
        </authorList>
    </citation>
    <scope>NUCLEOTIDE SEQUENCE</scope>
    <source>
        <strain evidence="8">PDD-24b-2</strain>
    </source>
</reference>
<keyword evidence="3" id="KW-0238">DNA-binding</keyword>
<dbReference type="EMBL" id="JAKWFO010000008">
    <property type="protein sequence ID" value="KAI9633888.1"/>
    <property type="molecule type" value="Genomic_DNA"/>
</dbReference>
<dbReference type="PROSITE" id="PS00463">
    <property type="entry name" value="ZN2_CY6_FUNGAL_1"/>
    <property type="match status" value="1"/>
</dbReference>
<dbReference type="PROSITE" id="PS50048">
    <property type="entry name" value="ZN2_CY6_FUNGAL_2"/>
    <property type="match status" value="1"/>
</dbReference>
<evidence type="ECO:0000256" key="2">
    <source>
        <dbReference type="ARBA" id="ARBA00023015"/>
    </source>
</evidence>
<dbReference type="CDD" id="cd00067">
    <property type="entry name" value="GAL4"/>
    <property type="match status" value="1"/>
</dbReference>
<comment type="subcellular location">
    <subcellularLocation>
        <location evidence="1">Nucleus</location>
    </subcellularLocation>
</comment>
<organism evidence="8 9">
    <name type="scientific">Dioszegia hungarica</name>
    <dbReference type="NCBI Taxonomy" id="4972"/>
    <lineage>
        <taxon>Eukaryota</taxon>
        <taxon>Fungi</taxon>
        <taxon>Dikarya</taxon>
        <taxon>Basidiomycota</taxon>
        <taxon>Agaricomycotina</taxon>
        <taxon>Tremellomycetes</taxon>
        <taxon>Tremellales</taxon>
        <taxon>Bulleribasidiaceae</taxon>
        <taxon>Dioszegia</taxon>
    </lineage>
</organism>
<dbReference type="GeneID" id="77724934"/>
<dbReference type="GO" id="GO:0043565">
    <property type="term" value="F:sequence-specific DNA binding"/>
    <property type="evidence" value="ECO:0007669"/>
    <property type="project" value="TreeGrafter"/>
</dbReference>
<evidence type="ECO:0000313" key="8">
    <source>
        <dbReference type="EMBL" id="KAI9633888.1"/>
    </source>
</evidence>
<accession>A0AA38H4W7</accession>
<evidence type="ECO:0000256" key="5">
    <source>
        <dbReference type="ARBA" id="ARBA00023242"/>
    </source>
</evidence>
<evidence type="ECO:0000256" key="6">
    <source>
        <dbReference type="SAM" id="MobiDB-lite"/>
    </source>
</evidence>
<dbReference type="Gene3D" id="4.10.240.10">
    <property type="entry name" value="Zn(2)-C6 fungal-type DNA-binding domain"/>
    <property type="match status" value="1"/>
</dbReference>
<dbReference type="RefSeq" id="XP_052943665.1">
    <property type="nucleotide sequence ID" value="XM_053085733.1"/>
</dbReference>
<dbReference type="GO" id="GO:0045944">
    <property type="term" value="P:positive regulation of transcription by RNA polymerase II"/>
    <property type="evidence" value="ECO:0007669"/>
    <property type="project" value="TreeGrafter"/>
</dbReference>
<proteinExistence type="predicted"/>
<dbReference type="Pfam" id="PF00172">
    <property type="entry name" value="Zn_clus"/>
    <property type="match status" value="1"/>
</dbReference>
<dbReference type="PANTHER" id="PTHR47540:SF6">
    <property type="entry name" value="ZN(II)2CYS6 TRANSCRIPTION FACTOR (EUROFUNG)"/>
    <property type="match status" value="1"/>
</dbReference>
<evidence type="ECO:0000256" key="4">
    <source>
        <dbReference type="ARBA" id="ARBA00023163"/>
    </source>
</evidence>
<dbReference type="SMART" id="SM00066">
    <property type="entry name" value="GAL4"/>
    <property type="match status" value="1"/>
</dbReference>
<dbReference type="GO" id="GO:0000981">
    <property type="term" value="F:DNA-binding transcription factor activity, RNA polymerase II-specific"/>
    <property type="evidence" value="ECO:0007669"/>
    <property type="project" value="InterPro"/>
</dbReference>
<dbReference type="InterPro" id="IPR001138">
    <property type="entry name" value="Zn2Cys6_DnaBD"/>
</dbReference>
<dbReference type="Proteomes" id="UP001164286">
    <property type="component" value="Unassembled WGS sequence"/>
</dbReference>
<feature type="region of interest" description="Disordered" evidence="6">
    <location>
        <begin position="142"/>
        <end position="170"/>
    </location>
</feature>
<evidence type="ECO:0000256" key="3">
    <source>
        <dbReference type="ARBA" id="ARBA00023125"/>
    </source>
</evidence>
<feature type="region of interest" description="Disordered" evidence="6">
    <location>
        <begin position="303"/>
        <end position="324"/>
    </location>
</feature>
<protein>
    <recommendedName>
        <fullName evidence="7">Zn(2)-C6 fungal-type domain-containing protein</fullName>
    </recommendedName>
</protein>
<name>A0AA38H4W7_9TREE</name>
<keyword evidence="2" id="KW-0805">Transcription regulation</keyword>
<evidence type="ECO:0000259" key="7">
    <source>
        <dbReference type="PROSITE" id="PS50048"/>
    </source>
</evidence>
<evidence type="ECO:0000313" key="9">
    <source>
        <dbReference type="Proteomes" id="UP001164286"/>
    </source>
</evidence>
<comment type="caution">
    <text evidence="8">The sequence shown here is derived from an EMBL/GenBank/DDBJ whole genome shotgun (WGS) entry which is preliminary data.</text>
</comment>
<feature type="domain" description="Zn(2)-C6 fungal-type" evidence="7">
    <location>
        <begin position="105"/>
        <end position="135"/>
    </location>
</feature>
<dbReference type="GO" id="GO:0008270">
    <property type="term" value="F:zinc ion binding"/>
    <property type="evidence" value="ECO:0007669"/>
    <property type="project" value="InterPro"/>
</dbReference>
<sequence length="510" mass="55001">MDTLNTQAQQQADNDALATAVGVAAQELGMATLNVFHHELQQPDFGQHTHESENGEKEEGEEVDVSALNLPGDEDMGSDLGLNLDDIDGGEDRPLFSRPPSIRKACDLCHAAKQKCSGDRPTCTRCAAGGWQCNYAPRQRRRTVPKSERTASVPAPVGQEILPPPPPAKKRKIEARQSVAFESTIDLKAAMAALDMGFGEEEGEEMLGLSDDQMLESIAIDGYLADLPLSTFVNNLPYTGPDGNHFNGDDLNGDGFPADIDQHTTSALRDAIFSLNESTKHAHTDADESTEEVDPHVALLDLSHPEQHDPSHPHHQHTNQHDPHDLLELNLGCSHPPLVPHILALLTQHGLEPKAGFSTPLTLSVFAPLARSLRLFQLITDCPTCSTSPQQTLPQLALLSRTTTILTFPFPPCNSSAIGGSAQITIHGARLAGTGISEAIEQHIVGVVWDSWRASIREIFALLDRKAQDVIQASSTGEGLPTTSAETQRAGLFFQAMGRLVTAMDEVEGA</sequence>